<dbReference type="SUPFAM" id="SSF53335">
    <property type="entry name" value="S-adenosyl-L-methionine-dependent methyltransferases"/>
    <property type="match status" value="1"/>
</dbReference>
<dbReference type="PANTHER" id="PTHR20974:SF0">
    <property type="entry name" value="UPF0585 PROTEIN CG18661"/>
    <property type="match status" value="1"/>
</dbReference>
<dbReference type="eggNOG" id="COG2230">
    <property type="taxonomic scope" value="Bacteria"/>
</dbReference>
<name>C6XI56_HIRBI</name>
<dbReference type="Pfam" id="PF06080">
    <property type="entry name" value="DUF938"/>
    <property type="match status" value="1"/>
</dbReference>
<accession>C6XI56</accession>
<protein>
    <recommendedName>
        <fullName evidence="4">SAM-dependent methyltransferase</fullName>
    </recommendedName>
</protein>
<sequence length="219" mass="24428">MQSENKPEPFKINPSEDGRQFSPSIERNRDVIKSVFLQEIPANARVLEIASGTGQHAAHILKDAPDMRWIASDLEEQAQISIRAWAQHAGVEAQYEEVKVINAANKDWGIDGKIDAILSCNMLHISPWEVSLGMFAGAKKYLNGGGRLFLYGPFKRNGQQISESNTAFDVNLRDRNSHWGIRDLEGEVISAAKLADLHLVNVHDMPANNFSVVFEHARV</sequence>
<dbReference type="KEGG" id="hba:Hbal_1190"/>
<feature type="compositionally biased region" description="Basic and acidic residues" evidence="1">
    <location>
        <begin position="1"/>
        <end position="19"/>
    </location>
</feature>
<gene>
    <name evidence="2" type="ordered locus">Hbal_1190</name>
</gene>
<evidence type="ECO:0000313" key="3">
    <source>
        <dbReference type="Proteomes" id="UP000002745"/>
    </source>
</evidence>
<reference evidence="3" key="1">
    <citation type="journal article" date="2011" name="J. Bacteriol.">
        <title>Genome sequences of eight morphologically diverse alphaproteobacteria.</title>
        <authorList>
            <consortium name="US DOE Joint Genome Institute"/>
            <person name="Brown P.J."/>
            <person name="Kysela D.T."/>
            <person name="Buechlein A."/>
            <person name="Hemmerich C."/>
            <person name="Brun Y.V."/>
        </authorList>
    </citation>
    <scope>NUCLEOTIDE SEQUENCE [LARGE SCALE GENOMIC DNA]</scope>
    <source>
        <strain evidence="3">ATCC 49814 / DSM 5838 / IFAM 1418</strain>
    </source>
</reference>
<dbReference type="STRING" id="582402.Hbal_1190"/>
<dbReference type="OrthoDB" id="5525831at2"/>
<proteinExistence type="predicted"/>
<dbReference type="Gene3D" id="3.40.50.150">
    <property type="entry name" value="Vaccinia Virus protein VP39"/>
    <property type="match status" value="1"/>
</dbReference>
<feature type="region of interest" description="Disordered" evidence="1">
    <location>
        <begin position="1"/>
        <end position="24"/>
    </location>
</feature>
<organism evidence="2 3">
    <name type="scientific">Hirschia baltica (strain ATCC 49814 / DSM 5838 / IFAM 1418)</name>
    <dbReference type="NCBI Taxonomy" id="582402"/>
    <lineage>
        <taxon>Bacteria</taxon>
        <taxon>Pseudomonadati</taxon>
        <taxon>Pseudomonadota</taxon>
        <taxon>Alphaproteobacteria</taxon>
        <taxon>Hyphomonadales</taxon>
        <taxon>Hyphomonadaceae</taxon>
        <taxon>Hirschia</taxon>
    </lineage>
</organism>
<evidence type="ECO:0008006" key="4">
    <source>
        <dbReference type="Google" id="ProtNLM"/>
    </source>
</evidence>
<dbReference type="HOGENOM" id="CLU_067698_2_0_5"/>
<dbReference type="PANTHER" id="PTHR20974">
    <property type="entry name" value="UPF0585 PROTEIN CG18661"/>
    <property type="match status" value="1"/>
</dbReference>
<dbReference type="Proteomes" id="UP000002745">
    <property type="component" value="Chromosome"/>
</dbReference>
<dbReference type="RefSeq" id="WP_015827032.1">
    <property type="nucleotide sequence ID" value="NC_012982.1"/>
</dbReference>
<dbReference type="InterPro" id="IPR029063">
    <property type="entry name" value="SAM-dependent_MTases_sf"/>
</dbReference>
<dbReference type="InterPro" id="IPR010342">
    <property type="entry name" value="DUF938"/>
</dbReference>
<evidence type="ECO:0000256" key="1">
    <source>
        <dbReference type="SAM" id="MobiDB-lite"/>
    </source>
</evidence>
<keyword evidence="3" id="KW-1185">Reference proteome</keyword>
<dbReference type="AlphaFoldDB" id="C6XI56"/>
<dbReference type="EMBL" id="CP001678">
    <property type="protein sequence ID" value="ACT58882.1"/>
    <property type="molecule type" value="Genomic_DNA"/>
</dbReference>
<evidence type="ECO:0000313" key="2">
    <source>
        <dbReference type="EMBL" id="ACT58882.1"/>
    </source>
</evidence>
<dbReference type="CDD" id="cd02440">
    <property type="entry name" value="AdoMet_MTases"/>
    <property type="match status" value="1"/>
</dbReference>